<dbReference type="CDD" id="cd22157">
    <property type="entry name" value="F-box_AtFBW1-like"/>
    <property type="match status" value="1"/>
</dbReference>
<feature type="compositionally biased region" description="Basic and acidic residues" evidence="1">
    <location>
        <begin position="1"/>
        <end position="11"/>
    </location>
</feature>
<feature type="domain" description="F-box" evidence="2">
    <location>
        <begin position="25"/>
        <end position="70"/>
    </location>
</feature>
<dbReference type="Proteomes" id="UP001558713">
    <property type="component" value="Unassembled WGS sequence"/>
</dbReference>
<comment type="caution">
    <text evidence="3">The sequence shown here is derived from an EMBL/GenBank/DDBJ whole genome shotgun (WGS) entry which is preliminary data.</text>
</comment>
<dbReference type="PANTHER" id="PTHR31111">
    <property type="entry name" value="BNAA05G37150D PROTEIN-RELATED"/>
    <property type="match status" value="1"/>
</dbReference>
<dbReference type="InterPro" id="IPR013187">
    <property type="entry name" value="F-box-assoc_dom_typ3"/>
</dbReference>
<proteinExistence type="predicted"/>
<organism evidence="3 4">
    <name type="scientific">Cardamine amara subsp. amara</name>
    <dbReference type="NCBI Taxonomy" id="228776"/>
    <lineage>
        <taxon>Eukaryota</taxon>
        <taxon>Viridiplantae</taxon>
        <taxon>Streptophyta</taxon>
        <taxon>Embryophyta</taxon>
        <taxon>Tracheophyta</taxon>
        <taxon>Spermatophyta</taxon>
        <taxon>Magnoliopsida</taxon>
        <taxon>eudicotyledons</taxon>
        <taxon>Gunneridae</taxon>
        <taxon>Pentapetalae</taxon>
        <taxon>rosids</taxon>
        <taxon>malvids</taxon>
        <taxon>Brassicales</taxon>
        <taxon>Brassicaceae</taxon>
        <taxon>Cardamineae</taxon>
        <taxon>Cardamine</taxon>
    </lineage>
</organism>
<dbReference type="PANTHER" id="PTHR31111:SF42">
    <property type="entry name" value="F-BOX DOMAIN-CONTAINING PROTEIN"/>
    <property type="match status" value="1"/>
</dbReference>
<evidence type="ECO:0000313" key="4">
    <source>
        <dbReference type="Proteomes" id="UP001558713"/>
    </source>
</evidence>
<dbReference type="NCBIfam" id="TIGR01640">
    <property type="entry name" value="F_box_assoc_1"/>
    <property type="match status" value="1"/>
</dbReference>
<dbReference type="Pfam" id="PF00646">
    <property type="entry name" value="F-box"/>
    <property type="match status" value="1"/>
</dbReference>
<feature type="region of interest" description="Disordered" evidence="1">
    <location>
        <begin position="1"/>
        <end position="24"/>
    </location>
</feature>
<accession>A0ABD1AKG8</accession>
<gene>
    <name evidence="3" type="ORF">V5N11_004301</name>
</gene>
<keyword evidence="4" id="KW-1185">Reference proteome</keyword>
<reference evidence="3 4" key="1">
    <citation type="submission" date="2024-04" db="EMBL/GenBank/DDBJ databases">
        <title>Genome assembly C_amara_ONT_v2.</title>
        <authorList>
            <person name="Yant L."/>
            <person name="Moore C."/>
            <person name="Slenker M."/>
        </authorList>
    </citation>
    <scope>NUCLEOTIDE SEQUENCE [LARGE SCALE GENOMIC DNA]</scope>
    <source>
        <tissue evidence="3">Leaf</tissue>
    </source>
</reference>
<dbReference type="EMBL" id="JBANAX010000486">
    <property type="protein sequence ID" value="KAL1207094.1"/>
    <property type="molecule type" value="Genomic_DNA"/>
</dbReference>
<evidence type="ECO:0000313" key="3">
    <source>
        <dbReference type="EMBL" id="KAL1207094.1"/>
    </source>
</evidence>
<evidence type="ECO:0000256" key="1">
    <source>
        <dbReference type="SAM" id="MobiDB-lite"/>
    </source>
</evidence>
<dbReference type="SUPFAM" id="SSF81383">
    <property type="entry name" value="F-box domain"/>
    <property type="match status" value="1"/>
</dbReference>
<dbReference type="PROSITE" id="PS50181">
    <property type="entry name" value="FBOX"/>
    <property type="match status" value="1"/>
</dbReference>
<name>A0ABD1AKG8_CARAN</name>
<dbReference type="Pfam" id="PF08268">
    <property type="entry name" value="FBA_3"/>
    <property type="match status" value="1"/>
</dbReference>
<sequence>MKQREEKTEPTHRKRSRRQSSSTSNPTILCFPLDLILEILLRLPAKSIVRFRCVSKLWSSLTTDLYFRNLYETRSSIWPNLLMFFKKGVNLFVYSFPQHNQTSNDQPHSYSHHVDSYRMKYPKRCCFPFTESVHGLICFRIDSKPIIWNPTMRQFITLRKPEKSWKGIAVFLGYDPIEGKHKLVCMPRDNTCDECRILTLGSSQESWRKIKTNHKHQPTYRYYGQCINGVVYYQAYIDHNGKKNPAIMSFDVKSEKFDMIELPCGSFVKMLIPYHGKLACVSNNTMNKGVVDGITLWTLEDGEKHKWSSKQFLAPFAYRSMETDFKLAGITHAGEFIYVPSTFLNSFYILYFDPKNNNFRKVEFRGVADQVFRLGNELGEKRLNRLHTFPHHIQSLLSL</sequence>
<dbReference type="InterPro" id="IPR036047">
    <property type="entry name" value="F-box-like_dom_sf"/>
</dbReference>
<dbReference type="Gene3D" id="1.20.1280.50">
    <property type="match status" value="1"/>
</dbReference>
<dbReference type="InterPro" id="IPR001810">
    <property type="entry name" value="F-box_dom"/>
</dbReference>
<evidence type="ECO:0000259" key="2">
    <source>
        <dbReference type="PROSITE" id="PS50181"/>
    </source>
</evidence>
<protein>
    <submittedName>
        <fullName evidence="3">F-box protein</fullName>
    </submittedName>
</protein>
<dbReference type="SMART" id="SM00256">
    <property type="entry name" value="FBOX"/>
    <property type="match status" value="1"/>
</dbReference>
<dbReference type="InterPro" id="IPR017451">
    <property type="entry name" value="F-box-assoc_interact_dom"/>
</dbReference>
<dbReference type="AlphaFoldDB" id="A0ABD1AKG8"/>